<proteinExistence type="predicted"/>
<comment type="caution">
    <text evidence="1">The sequence shown here is derived from an EMBL/GenBank/DDBJ whole genome shotgun (WGS) entry which is preliminary data.</text>
</comment>
<evidence type="ECO:0000313" key="2">
    <source>
        <dbReference type="Proteomes" id="UP000050488"/>
    </source>
</evidence>
<keyword evidence="2" id="KW-1185">Reference proteome</keyword>
<sequence length="191" mass="20209">MLLKSNAHKSPGLSGLVKAAVSFLAALSLIVGMVIPASANDGTGAPVNFRPFGINPAALESGANVVPVPTQHGGGYGICSDAGLPTPQANDKQYNSARKLTALAPLYDQSFGSGFESATRLGGKARQNALDSLYDQYLVPFDQDPRRDSVINLIRKSTQAIKNGDYAASREYNVALRVLTSSHMGGYENFY</sequence>
<dbReference type="EMBL" id="LKEV01000007">
    <property type="protein sequence ID" value="KQB84742.1"/>
    <property type="molecule type" value="Genomic_DNA"/>
</dbReference>
<gene>
    <name evidence="1" type="ORF">Clow_01998</name>
</gene>
<dbReference type="PATRIC" id="fig|1544413.3.peg.2003"/>
<dbReference type="AlphaFoldDB" id="A0A0Q1DWZ7"/>
<accession>A0A0Q1DWZ7</accession>
<reference evidence="1 2" key="1">
    <citation type="submission" date="2015-10" db="EMBL/GenBank/DDBJ databases">
        <title>Corynebacteirum lowii and Corynebacterium oculi species nova, derived from human clinical disease and and emended description of Corynebacterium mastiditis.</title>
        <authorList>
            <person name="Bernard K."/>
            <person name="Pacheco A.L."/>
            <person name="Mcdougall C."/>
            <person name="Burtx T."/>
            <person name="Weibe D."/>
            <person name="Tyler S."/>
            <person name="Olson A.B."/>
            <person name="Cnockaert M."/>
            <person name="Eguchi H."/>
            <person name="Kuwahara T."/>
            <person name="Nakayama-Imaohji H."/>
            <person name="Boudewijins M."/>
            <person name="Van Hoecke F."/>
            <person name="Bernier A.-M."/>
            <person name="Vandamme P."/>
        </authorList>
    </citation>
    <scope>NUCLEOTIDE SEQUENCE [LARGE SCALE GENOMIC DNA]</scope>
    <source>
        <strain evidence="1 2">NML 130206</strain>
    </source>
</reference>
<organism evidence="1 2">
    <name type="scientific">Corynebacterium lowii</name>
    <dbReference type="NCBI Taxonomy" id="1544413"/>
    <lineage>
        <taxon>Bacteria</taxon>
        <taxon>Bacillati</taxon>
        <taxon>Actinomycetota</taxon>
        <taxon>Actinomycetes</taxon>
        <taxon>Mycobacteriales</taxon>
        <taxon>Corynebacteriaceae</taxon>
        <taxon>Corynebacterium</taxon>
    </lineage>
</organism>
<name>A0A0Q1DWZ7_9CORY</name>
<dbReference type="Proteomes" id="UP000050488">
    <property type="component" value="Unassembled WGS sequence"/>
</dbReference>
<evidence type="ECO:0000313" key="1">
    <source>
        <dbReference type="EMBL" id="KQB84742.1"/>
    </source>
</evidence>
<protein>
    <submittedName>
        <fullName evidence="1">Uncharacterized protein</fullName>
    </submittedName>
</protein>